<reference evidence="2" key="1">
    <citation type="submission" date="2016-11" db="EMBL/GenBank/DDBJ databases">
        <authorList>
            <person name="Varghese N."/>
            <person name="Submissions S."/>
        </authorList>
    </citation>
    <scope>NUCLEOTIDE SEQUENCE [LARGE SCALE GENOMIC DNA]</scope>
    <source>
        <strain evidence="2">DSM 3071</strain>
    </source>
</reference>
<gene>
    <name evidence="1" type="ORF">SAMN02745229_00316</name>
</gene>
<dbReference type="GeneID" id="89508936"/>
<name>A0A1M5QGS9_BUTFI</name>
<organism evidence="1 2">
    <name type="scientific">Butyrivibrio fibrisolvens DSM 3071</name>
    <dbReference type="NCBI Taxonomy" id="1121131"/>
    <lineage>
        <taxon>Bacteria</taxon>
        <taxon>Bacillati</taxon>
        <taxon>Bacillota</taxon>
        <taxon>Clostridia</taxon>
        <taxon>Lachnospirales</taxon>
        <taxon>Lachnospiraceae</taxon>
        <taxon>Butyrivibrio</taxon>
    </lineage>
</organism>
<protein>
    <submittedName>
        <fullName evidence="1">Uncharacterized protein</fullName>
    </submittedName>
</protein>
<dbReference type="Proteomes" id="UP000184278">
    <property type="component" value="Unassembled WGS sequence"/>
</dbReference>
<dbReference type="EMBL" id="FQXK01000003">
    <property type="protein sequence ID" value="SHH13272.1"/>
    <property type="molecule type" value="Genomic_DNA"/>
</dbReference>
<dbReference type="RefSeq" id="WP_167562637.1">
    <property type="nucleotide sequence ID" value="NZ_FQXK01000003.1"/>
</dbReference>
<proteinExistence type="predicted"/>
<sequence>MGIFFKDAENPTGDDYDALDDFFLETELDPDMKKTDSSRKAWQSEMGFFKQKTQEA</sequence>
<accession>A0A1M5QGS9</accession>
<evidence type="ECO:0000313" key="1">
    <source>
        <dbReference type="EMBL" id="SHH13272.1"/>
    </source>
</evidence>
<dbReference type="STRING" id="1121131.SAMN02745229_00316"/>
<keyword evidence="2" id="KW-1185">Reference proteome</keyword>
<dbReference type="AlphaFoldDB" id="A0A1M5QGS9"/>
<evidence type="ECO:0000313" key="2">
    <source>
        <dbReference type="Proteomes" id="UP000184278"/>
    </source>
</evidence>